<sequence>MFSGVQVFKCSGVQVFKCSGVQVFKCSGVQVVECSCVQVVECSSDQVLRFSGILFNKLFSCDAVYLITVTLPVTGLLVSLVT</sequence>
<feature type="transmembrane region" description="Helical" evidence="1">
    <location>
        <begin position="63"/>
        <end position="81"/>
    </location>
</feature>
<organism evidence="2">
    <name type="scientific">bioreactor metagenome</name>
    <dbReference type="NCBI Taxonomy" id="1076179"/>
    <lineage>
        <taxon>unclassified sequences</taxon>
        <taxon>metagenomes</taxon>
        <taxon>ecological metagenomes</taxon>
    </lineage>
</organism>
<evidence type="ECO:0000313" key="2">
    <source>
        <dbReference type="EMBL" id="MPM00370.1"/>
    </source>
</evidence>
<accession>A0A644W9A8</accession>
<reference evidence="2" key="1">
    <citation type="submission" date="2019-08" db="EMBL/GenBank/DDBJ databases">
        <authorList>
            <person name="Kucharzyk K."/>
            <person name="Murdoch R.W."/>
            <person name="Higgins S."/>
            <person name="Loffler F."/>
        </authorList>
    </citation>
    <scope>NUCLEOTIDE SEQUENCE</scope>
</reference>
<dbReference type="EMBL" id="VSSQ01000726">
    <property type="protein sequence ID" value="MPM00370.1"/>
    <property type="molecule type" value="Genomic_DNA"/>
</dbReference>
<keyword evidence="1" id="KW-0812">Transmembrane</keyword>
<dbReference type="AlphaFoldDB" id="A0A644W9A8"/>
<protein>
    <submittedName>
        <fullName evidence="2">Uncharacterized protein</fullName>
    </submittedName>
</protein>
<keyword evidence="1" id="KW-0472">Membrane</keyword>
<proteinExistence type="predicted"/>
<evidence type="ECO:0000256" key="1">
    <source>
        <dbReference type="SAM" id="Phobius"/>
    </source>
</evidence>
<keyword evidence="1" id="KW-1133">Transmembrane helix</keyword>
<name>A0A644W9A8_9ZZZZ</name>
<gene>
    <name evidence="2" type="ORF">SDC9_46594</name>
</gene>
<comment type="caution">
    <text evidence="2">The sequence shown here is derived from an EMBL/GenBank/DDBJ whole genome shotgun (WGS) entry which is preliminary data.</text>
</comment>